<dbReference type="AlphaFoldDB" id="A0AA35WX84"/>
<evidence type="ECO:0000313" key="14">
    <source>
        <dbReference type="Proteomes" id="UP001174909"/>
    </source>
</evidence>
<dbReference type="InterPro" id="IPR008509">
    <property type="entry name" value="MOT2/MFSD5"/>
</dbReference>
<feature type="transmembrane region" description="Helical" evidence="12">
    <location>
        <begin position="200"/>
        <end position="221"/>
    </location>
</feature>
<keyword evidence="6 12" id="KW-0812">Transmembrane</keyword>
<comment type="function">
    <text evidence="1">Mediates high-affinity intracellular uptake of the rare oligo-element molybdenum.</text>
</comment>
<keyword evidence="5" id="KW-1003">Cell membrane</keyword>
<dbReference type="PANTHER" id="PTHR23516">
    <property type="entry name" value="SAM (S-ADENOSYL METHIONINE) TRANSPORTER"/>
    <property type="match status" value="1"/>
</dbReference>
<keyword evidence="7 12" id="KW-1133">Transmembrane helix</keyword>
<dbReference type="EMBL" id="CASHTH010002851">
    <property type="protein sequence ID" value="CAI8036204.1"/>
    <property type="molecule type" value="Genomic_DNA"/>
</dbReference>
<evidence type="ECO:0000256" key="11">
    <source>
        <dbReference type="ARBA" id="ARBA00032555"/>
    </source>
</evidence>
<protein>
    <recommendedName>
        <fullName evidence="3">Molybdate-anion transporter</fullName>
    </recommendedName>
    <alternativeName>
        <fullName evidence="10">Major facilitator superfamily domain-containing protein 5</fullName>
    </alternativeName>
    <alternativeName>
        <fullName evidence="11">Molybdate transporter 2 homolog</fullName>
    </alternativeName>
</protein>
<gene>
    <name evidence="13" type="ORF">GBAR_LOCUS20306</name>
</gene>
<evidence type="ECO:0000256" key="7">
    <source>
        <dbReference type="ARBA" id="ARBA00022989"/>
    </source>
</evidence>
<evidence type="ECO:0000256" key="1">
    <source>
        <dbReference type="ARBA" id="ARBA00003019"/>
    </source>
</evidence>
<dbReference type="Gene3D" id="1.20.1250.20">
    <property type="entry name" value="MFS general substrate transporter like domains"/>
    <property type="match status" value="1"/>
</dbReference>
<dbReference type="GO" id="GO:0015098">
    <property type="term" value="F:molybdate ion transmembrane transporter activity"/>
    <property type="evidence" value="ECO:0007669"/>
    <property type="project" value="InterPro"/>
</dbReference>
<evidence type="ECO:0000256" key="2">
    <source>
        <dbReference type="ARBA" id="ARBA00004651"/>
    </source>
</evidence>
<feature type="transmembrane region" description="Helical" evidence="12">
    <location>
        <begin position="344"/>
        <end position="366"/>
    </location>
</feature>
<organism evidence="13 14">
    <name type="scientific">Geodia barretti</name>
    <name type="common">Barrett's horny sponge</name>
    <dbReference type="NCBI Taxonomy" id="519541"/>
    <lineage>
        <taxon>Eukaryota</taxon>
        <taxon>Metazoa</taxon>
        <taxon>Porifera</taxon>
        <taxon>Demospongiae</taxon>
        <taxon>Heteroscleromorpha</taxon>
        <taxon>Tetractinellida</taxon>
        <taxon>Astrophorina</taxon>
        <taxon>Geodiidae</taxon>
        <taxon>Geodia</taxon>
    </lineage>
</organism>
<evidence type="ECO:0000256" key="5">
    <source>
        <dbReference type="ARBA" id="ARBA00022475"/>
    </source>
</evidence>
<evidence type="ECO:0000256" key="3">
    <source>
        <dbReference type="ARBA" id="ARBA00021242"/>
    </source>
</evidence>
<dbReference type="GO" id="GO:0005886">
    <property type="term" value="C:plasma membrane"/>
    <property type="evidence" value="ECO:0007669"/>
    <property type="project" value="UniProtKB-SubCell"/>
</dbReference>
<keyword evidence="4" id="KW-0813">Transport</keyword>
<evidence type="ECO:0000256" key="10">
    <source>
        <dbReference type="ARBA" id="ARBA00030646"/>
    </source>
</evidence>
<feature type="transmembrane region" description="Helical" evidence="12">
    <location>
        <begin position="286"/>
        <end position="307"/>
    </location>
</feature>
<comment type="subcellular location">
    <subcellularLocation>
        <location evidence="2">Cell membrane</location>
        <topology evidence="2">Multi-pass membrane protein</topology>
    </subcellularLocation>
</comment>
<dbReference type="Pfam" id="PF05631">
    <property type="entry name" value="MFS_5"/>
    <property type="match status" value="1"/>
</dbReference>
<evidence type="ECO:0000313" key="13">
    <source>
        <dbReference type="EMBL" id="CAI8036204.1"/>
    </source>
</evidence>
<feature type="transmembrane region" description="Helical" evidence="12">
    <location>
        <begin position="165"/>
        <end position="188"/>
    </location>
</feature>
<dbReference type="InterPro" id="IPR036259">
    <property type="entry name" value="MFS_trans_sf"/>
</dbReference>
<evidence type="ECO:0000256" key="4">
    <source>
        <dbReference type="ARBA" id="ARBA00022448"/>
    </source>
</evidence>
<comment type="caution">
    <text evidence="13">The sequence shown here is derived from an EMBL/GenBank/DDBJ whole genome shotgun (WGS) entry which is preliminary data.</text>
</comment>
<evidence type="ECO:0000256" key="8">
    <source>
        <dbReference type="ARBA" id="ARBA00023065"/>
    </source>
</evidence>
<dbReference type="Proteomes" id="UP001174909">
    <property type="component" value="Unassembled WGS sequence"/>
</dbReference>
<keyword evidence="9 12" id="KW-0472">Membrane</keyword>
<feature type="transmembrane region" description="Helical" evidence="12">
    <location>
        <begin position="44"/>
        <end position="63"/>
    </location>
</feature>
<name>A0AA35WX84_GEOBA</name>
<sequence length="447" mass="49321">MLVVVYSSLFLLALLGLATYFKLRVVKDESATNPTYTHFALRTYLPLYLCVVLGDWLQGPYLYRLYHWHGFMETQVAVIYVSGMVSSALIFPAKDIIANRYGRRTTIVAFCFLYVLSCLATAVPNYGVLLVGRCLSGLSNTIVFSGLESWYVHEHTQRFDFPSEWIPVTFGHVAFGSSVAAIVAGVLADVFARWLSFGPVSPFIVACPVLLVAGASIAASWEENCGEKQTVSLKQFRKAAFEGLKTIVQNVQIFLIGTVQSLFESVVFVFVFLWTPALDVYHDLPLGIAFASFMTCFLVGSLVCDYLIAKNRFPPTQMLVVVTSSATVVFLVAAYFASNKTAPLYRLRMLICLQLFELLCGLYFPILRTLRESEVPQEVQLSTVNWFRVPLTLFSSLALLSLQGATGGPPEIFLFCAAGMLLATAASASLAYLLSRKSSTENSSIIP</sequence>
<feature type="transmembrane region" description="Helical" evidence="12">
    <location>
        <begin position="6"/>
        <end position="23"/>
    </location>
</feature>
<reference evidence="13" key="1">
    <citation type="submission" date="2023-03" db="EMBL/GenBank/DDBJ databases">
        <authorList>
            <person name="Steffen K."/>
            <person name="Cardenas P."/>
        </authorList>
    </citation>
    <scope>NUCLEOTIDE SEQUENCE</scope>
</reference>
<keyword evidence="14" id="KW-1185">Reference proteome</keyword>
<feature type="transmembrane region" description="Helical" evidence="12">
    <location>
        <begin position="319"/>
        <end position="338"/>
    </location>
</feature>
<feature type="transmembrane region" description="Helical" evidence="12">
    <location>
        <begin position="105"/>
        <end position="124"/>
    </location>
</feature>
<feature type="transmembrane region" description="Helical" evidence="12">
    <location>
        <begin position="412"/>
        <end position="434"/>
    </location>
</feature>
<proteinExistence type="predicted"/>
<dbReference type="SUPFAM" id="SSF103473">
    <property type="entry name" value="MFS general substrate transporter"/>
    <property type="match status" value="1"/>
</dbReference>
<dbReference type="GO" id="GO:0006811">
    <property type="term" value="P:monoatomic ion transport"/>
    <property type="evidence" value="ECO:0007669"/>
    <property type="project" value="UniProtKB-KW"/>
</dbReference>
<feature type="transmembrane region" description="Helical" evidence="12">
    <location>
        <begin position="253"/>
        <end position="274"/>
    </location>
</feature>
<accession>A0AA35WX84</accession>
<evidence type="ECO:0000256" key="6">
    <source>
        <dbReference type="ARBA" id="ARBA00022692"/>
    </source>
</evidence>
<keyword evidence="8" id="KW-0406">Ion transport</keyword>
<evidence type="ECO:0000256" key="9">
    <source>
        <dbReference type="ARBA" id="ARBA00023136"/>
    </source>
</evidence>
<dbReference type="PANTHER" id="PTHR23516:SF1">
    <property type="entry name" value="MOLYBDATE-ANION TRANSPORTER"/>
    <property type="match status" value="1"/>
</dbReference>
<evidence type="ECO:0000256" key="12">
    <source>
        <dbReference type="SAM" id="Phobius"/>
    </source>
</evidence>
<feature type="transmembrane region" description="Helical" evidence="12">
    <location>
        <begin position="75"/>
        <end position="93"/>
    </location>
</feature>